<protein>
    <submittedName>
        <fullName evidence="2">Uncharacterized protein</fullName>
    </submittedName>
</protein>
<name>A0A6C0E5L3_9ZZZZ</name>
<feature type="region of interest" description="Disordered" evidence="1">
    <location>
        <begin position="1"/>
        <end position="44"/>
    </location>
</feature>
<organism evidence="2">
    <name type="scientific">viral metagenome</name>
    <dbReference type="NCBI Taxonomy" id="1070528"/>
    <lineage>
        <taxon>unclassified sequences</taxon>
        <taxon>metagenomes</taxon>
        <taxon>organismal metagenomes</taxon>
    </lineage>
</organism>
<dbReference type="EMBL" id="MN739744">
    <property type="protein sequence ID" value="QHT24354.1"/>
    <property type="molecule type" value="Genomic_DNA"/>
</dbReference>
<feature type="compositionally biased region" description="Basic residues" evidence="1">
    <location>
        <begin position="1"/>
        <end position="36"/>
    </location>
</feature>
<evidence type="ECO:0000256" key="1">
    <source>
        <dbReference type="SAM" id="MobiDB-lite"/>
    </source>
</evidence>
<dbReference type="AlphaFoldDB" id="A0A6C0E5L3"/>
<proteinExistence type="predicted"/>
<reference evidence="2" key="1">
    <citation type="journal article" date="2020" name="Nature">
        <title>Giant virus diversity and host interactions through global metagenomics.</title>
        <authorList>
            <person name="Schulz F."/>
            <person name="Roux S."/>
            <person name="Paez-Espino D."/>
            <person name="Jungbluth S."/>
            <person name="Walsh D.A."/>
            <person name="Denef V.J."/>
            <person name="McMahon K.D."/>
            <person name="Konstantinidis K.T."/>
            <person name="Eloe-Fadrosh E.A."/>
            <person name="Kyrpides N.C."/>
            <person name="Woyke T."/>
        </authorList>
    </citation>
    <scope>NUCLEOTIDE SEQUENCE</scope>
    <source>
        <strain evidence="2">GVMAG-M-3300023179-138</strain>
    </source>
</reference>
<evidence type="ECO:0000313" key="2">
    <source>
        <dbReference type="EMBL" id="QHT24354.1"/>
    </source>
</evidence>
<sequence>MSHRKGRKMTAHKSRKAHKSHRKSRNSRRSQSKSKNHQGGFRFF</sequence>
<accession>A0A6C0E5L3</accession>